<gene>
    <name evidence="2" type="ORF">XENORESO_001034</name>
</gene>
<organism evidence="2 3">
    <name type="scientific">Xenotaenia resolanae</name>
    <dbReference type="NCBI Taxonomy" id="208358"/>
    <lineage>
        <taxon>Eukaryota</taxon>
        <taxon>Metazoa</taxon>
        <taxon>Chordata</taxon>
        <taxon>Craniata</taxon>
        <taxon>Vertebrata</taxon>
        <taxon>Euteleostomi</taxon>
        <taxon>Actinopterygii</taxon>
        <taxon>Neopterygii</taxon>
        <taxon>Teleostei</taxon>
        <taxon>Neoteleostei</taxon>
        <taxon>Acanthomorphata</taxon>
        <taxon>Ovalentaria</taxon>
        <taxon>Atherinomorphae</taxon>
        <taxon>Cyprinodontiformes</taxon>
        <taxon>Goodeidae</taxon>
        <taxon>Xenotaenia</taxon>
    </lineage>
</organism>
<reference evidence="2 3" key="1">
    <citation type="submission" date="2021-06" db="EMBL/GenBank/DDBJ databases">
        <authorList>
            <person name="Palmer J.M."/>
        </authorList>
    </citation>
    <scope>NUCLEOTIDE SEQUENCE [LARGE SCALE GENOMIC DNA]</scope>
    <source>
        <strain evidence="2 3">XR_2019</strain>
        <tissue evidence="2">Muscle</tissue>
    </source>
</reference>
<protein>
    <submittedName>
        <fullName evidence="2">Uncharacterized protein</fullName>
    </submittedName>
</protein>
<evidence type="ECO:0000313" key="2">
    <source>
        <dbReference type="EMBL" id="MEQ2260750.1"/>
    </source>
</evidence>
<proteinExistence type="predicted"/>
<dbReference type="EMBL" id="JAHRIM010011184">
    <property type="protein sequence ID" value="MEQ2260750.1"/>
    <property type="molecule type" value="Genomic_DNA"/>
</dbReference>
<dbReference type="Proteomes" id="UP001444071">
    <property type="component" value="Unassembled WGS sequence"/>
</dbReference>
<sequence length="112" mass="12052">MFALLWVKCVSPTGQLIQDHVEHLSGEAVEEARGGGTLAAGHDGSDGPRPLGRLQMMRLACPRVLPSAWENALVQQQDVTVVCAQDTDKERGMNSGKKLNPKGMRCGGELNK</sequence>
<comment type="caution">
    <text evidence="2">The sequence shown here is derived from an EMBL/GenBank/DDBJ whole genome shotgun (WGS) entry which is preliminary data.</text>
</comment>
<evidence type="ECO:0000256" key="1">
    <source>
        <dbReference type="SAM" id="MobiDB-lite"/>
    </source>
</evidence>
<name>A0ABV0VUB9_9TELE</name>
<accession>A0ABV0VUB9</accession>
<feature type="region of interest" description="Disordered" evidence="1">
    <location>
        <begin position="89"/>
        <end position="112"/>
    </location>
</feature>
<evidence type="ECO:0000313" key="3">
    <source>
        <dbReference type="Proteomes" id="UP001444071"/>
    </source>
</evidence>
<keyword evidence="3" id="KW-1185">Reference proteome</keyword>